<evidence type="ECO:0000313" key="2">
    <source>
        <dbReference type="Proteomes" id="UP001501310"/>
    </source>
</evidence>
<dbReference type="PANTHER" id="PTHR36439:SF1">
    <property type="entry name" value="DUF1697 DOMAIN-CONTAINING PROTEIN"/>
    <property type="match status" value="1"/>
</dbReference>
<dbReference type="InterPro" id="IPR012545">
    <property type="entry name" value="DUF1697"/>
</dbReference>
<sequence>MTAYVALLRAVNVAGTGKLPMADLKRMGEECGFGQVRTFIASGNLLFTSDESERQVQDRIAAKVAAFFGRDVPVFVRSGQEMAELAARNPFSDENGSRVVAYVIDQTPTQAMLDEARHVNDERMALGPRALYIAYGEGMGSSKLALPVFAMGTARNMNSVGKIAALLSEMA</sequence>
<dbReference type="PIRSF" id="PIRSF008502">
    <property type="entry name" value="UCP008502"/>
    <property type="match status" value="1"/>
</dbReference>
<dbReference type="SUPFAM" id="SSF160379">
    <property type="entry name" value="SP0830-like"/>
    <property type="match status" value="1"/>
</dbReference>
<dbReference type="Pfam" id="PF08002">
    <property type="entry name" value="DUF1697"/>
    <property type="match status" value="1"/>
</dbReference>
<accession>A0ABP7REM4</accession>
<dbReference type="EMBL" id="BAAAZD010000001">
    <property type="protein sequence ID" value="GAA3996395.1"/>
    <property type="molecule type" value="Genomic_DNA"/>
</dbReference>
<reference evidence="2" key="1">
    <citation type="journal article" date="2019" name="Int. J. Syst. Evol. Microbiol.">
        <title>The Global Catalogue of Microorganisms (GCM) 10K type strain sequencing project: providing services to taxonomists for standard genome sequencing and annotation.</title>
        <authorList>
            <consortium name="The Broad Institute Genomics Platform"/>
            <consortium name="The Broad Institute Genome Sequencing Center for Infectious Disease"/>
            <person name="Wu L."/>
            <person name="Ma J."/>
        </authorList>
    </citation>
    <scope>NUCLEOTIDE SEQUENCE [LARGE SCALE GENOMIC DNA]</scope>
    <source>
        <strain evidence="2">JCM 16603</strain>
    </source>
</reference>
<evidence type="ECO:0000313" key="1">
    <source>
        <dbReference type="EMBL" id="GAA3996395.1"/>
    </source>
</evidence>
<dbReference type="Gene3D" id="3.30.70.1280">
    <property type="entry name" value="SP0830-like domains"/>
    <property type="match status" value="1"/>
</dbReference>
<dbReference type="RefSeq" id="WP_344708260.1">
    <property type="nucleotide sequence ID" value="NZ_BAAAZD010000001.1"/>
</dbReference>
<protein>
    <submittedName>
        <fullName evidence="1">DUF1697 domain-containing protein</fullName>
    </submittedName>
</protein>
<dbReference type="PANTHER" id="PTHR36439">
    <property type="entry name" value="BLL4334 PROTEIN"/>
    <property type="match status" value="1"/>
</dbReference>
<gene>
    <name evidence="1" type="ORF">GCM10022211_01620</name>
</gene>
<name>A0ABP7REM4_9SPHN</name>
<organism evidence="1 2">
    <name type="scientific">Sphingomonas humi</name>
    <dbReference type="NCBI Taxonomy" id="335630"/>
    <lineage>
        <taxon>Bacteria</taxon>
        <taxon>Pseudomonadati</taxon>
        <taxon>Pseudomonadota</taxon>
        <taxon>Alphaproteobacteria</taxon>
        <taxon>Sphingomonadales</taxon>
        <taxon>Sphingomonadaceae</taxon>
        <taxon>Sphingomonas</taxon>
    </lineage>
</organism>
<keyword evidence="2" id="KW-1185">Reference proteome</keyword>
<dbReference type="Proteomes" id="UP001501310">
    <property type="component" value="Unassembled WGS sequence"/>
</dbReference>
<comment type="caution">
    <text evidence="1">The sequence shown here is derived from an EMBL/GenBank/DDBJ whole genome shotgun (WGS) entry which is preliminary data.</text>
</comment>
<proteinExistence type="predicted"/>